<dbReference type="Gene3D" id="3.40.30.10">
    <property type="entry name" value="Glutaredoxin"/>
    <property type="match status" value="1"/>
</dbReference>
<dbReference type="InterPro" id="IPR036249">
    <property type="entry name" value="Thioredoxin-like_sf"/>
</dbReference>
<accession>A0A024B2W9</accession>
<protein>
    <submittedName>
        <fullName evidence="2">Thioredoxin</fullName>
    </submittedName>
</protein>
<reference evidence="3" key="1">
    <citation type="submission" date="2014-09" db="EMBL/GenBank/DDBJ databases">
        <authorList>
            <person name="Sauder A.B."/>
            <person name="McKenzie Q.R."/>
            <person name="Temple L.M."/>
            <person name="Alexis B.K."/>
            <person name="Al-Atrache Z."/>
            <person name="Lewis L.O."/>
            <person name="Loesser-Casey K.E."/>
            <person name="Mitchell K.J."/>
        </authorList>
    </citation>
    <scope>NUCLEOTIDE SEQUENCE [LARGE SCALE GENOMIC DNA]</scope>
</reference>
<dbReference type="Pfam" id="PF00085">
    <property type="entry name" value="Thioredoxin"/>
    <property type="match status" value="1"/>
</dbReference>
<name>A0A024B2W9_9CAUD</name>
<dbReference type="EMBL" id="KJ489401">
    <property type="protein sequence ID" value="AHZ10722.1"/>
    <property type="molecule type" value="Genomic_DNA"/>
</dbReference>
<dbReference type="KEGG" id="vg:19525849"/>
<feature type="domain" description="Thioredoxin" evidence="1">
    <location>
        <begin position="4"/>
        <end position="76"/>
    </location>
</feature>
<dbReference type="InterPro" id="IPR013766">
    <property type="entry name" value="Thioredoxin_domain"/>
</dbReference>
<evidence type="ECO:0000313" key="3">
    <source>
        <dbReference type="Proteomes" id="UP000026906"/>
    </source>
</evidence>
<evidence type="ECO:0000259" key="1">
    <source>
        <dbReference type="Pfam" id="PF00085"/>
    </source>
</evidence>
<evidence type="ECO:0000313" key="2">
    <source>
        <dbReference type="EMBL" id="AHZ10722.1"/>
    </source>
</evidence>
<keyword evidence="3" id="KW-1185">Reference proteome</keyword>
<sequence length="92" mass="10265">MKKLVKLYTTPCAPCQAVGNYLENELEVAHTAVHVEERPEVAAHYELASVPTVILIEVPEDAEADEVIGTEIKRSIKFHPEELDELAELLVK</sequence>
<dbReference type="GeneID" id="19525849"/>
<dbReference type="Proteomes" id="UP000026906">
    <property type="component" value="Segment"/>
</dbReference>
<dbReference type="CDD" id="cd02947">
    <property type="entry name" value="TRX_family"/>
    <property type="match status" value="1"/>
</dbReference>
<dbReference type="RefSeq" id="YP_009036211.1">
    <property type="nucleotide sequence ID" value="NC_024211.1"/>
</dbReference>
<dbReference type="SUPFAM" id="SSF52833">
    <property type="entry name" value="Thioredoxin-like"/>
    <property type="match status" value="1"/>
</dbReference>
<organism evidence="2 3">
    <name type="scientific">Bacillus phage Megatron</name>
    <dbReference type="NCBI Taxonomy" id="1486661"/>
    <lineage>
        <taxon>Viruses</taxon>
        <taxon>Duplodnaviria</taxon>
        <taxon>Heunggongvirae</taxon>
        <taxon>Uroviricota</taxon>
        <taxon>Caudoviricetes</taxon>
        <taxon>Herelleviridae</taxon>
        <taxon>Bastillevirinae</taxon>
        <taxon>Wphvirus</taxon>
        <taxon>Wphvirus megatron</taxon>
    </lineage>
</organism>
<proteinExistence type="predicted"/>